<dbReference type="InterPro" id="IPR036907">
    <property type="entry name" value="5'-Nucleotdase_C_sf"/>
</dbReference>
<comment type="similarity">
    <text evidence="1 3">Belongs to the 5'-nucleotidase family.</text>
</comment>
<evidence type="ECO:0000256" key="3">
    <source>
        <dbReference type="RuleBase" id="RU362119"/>
    </source>
</evidence>
<comment type="caution">
    <text evidence="6">The sequence shown here is derived from an EMBL/GenBank/DDBJ whole genome shotgun (WGS) entry which is preliminary data.</text>
</comment>
<dbReference type="InterPro" id="IPR006179">
    <property type="entry name" value="5_nucleotidase/apyrase"/>
</dbReference>
<keyword evidence="2" id="KW-0732">Signal</keyword>
<evidence type="ECO:0000313" key="6">
    <source>
        <dbReference type="EMBL" id="KAH7050046.1"/>
    </source>
</evidence>
<keyword evidence="7" id="KW-1185">Reference proteome</keyword>
<organism evidence="6 7">
    <name type="scientific">Macrophomina phaseolina</name>
    <dbReference type="NCBI Taxonomy" id="35725"/>
    <lineage>
        <taxon>Eukaryota</taxon>
        <taxon>Fungi</taxon>
        <taxon>Dikarya</taxon>
        <taxon>Ascomycota</taxon>
        <taxon>Pezizomycotina</taxon>
        <taxon>Dothideomycetes</taxon>
        <taxon>Dothideomycetes incertae sedis</taxon>
        <taxon>Botryosphaeriales</taxon>
        <taxon>Botryosphaeriaceae</taxon>
        <taxon>Macrophomina</taxon>
    </lineage>
</organism>
<keyword evidence="3" id="KW-0547">Nucleotide-binding</keyword>
<name>A0ABQ8GAE0_9PEZI</name>
<feature type="domain" description="Calcineurin-like phosphoesterase" evidence="4">
    <location>
        <begin position="21"/>
        <end position="231"/>
    </location>
</feature>
<evidence type="ECO:0000259" key="4">
    <source>
        <dbReference type="Pfam" id="PF00149"/>
    </source>
</evidence>
<dbReference type="PANTHER" id="PTHR11575:SF48">
    <property type="entry name" value="5'-NUCLEOTIDASE"/>
    <property type="match status" value="1"/>
</dbReference>
<accession>A0ABQ8GAE0</accession>
<dbReference type="Pfam" id="PF00149">
    <property type="entry name" value="Metallophos"/>
    <property type="match status" value="1"/>
</dbReference>
<dbReference type="InterPro" id="IPR041821">
    <property type="entry name" value="CG11883_N"/>
</dbReference>
<sequence length="533" mass="58840">MPGRLRSHERALRASQLRPDLRIIHFNDVYNINPDSREPVGGISRFQSAVKKCKAKDRGSPILTLFSGDALNPSLESIFTKGEHMIEALNNIGVDCACLGNHELDFGVPHFQDLSQRSTFPWLCANVLDPALGEDISLGNCKKTALVDCNGTRVGLIGLVEEEWLATVNVLPPNLIYKSASATAAELVPALRRQGAEFIVAITHQREPNDVKLAQESAGLIDLILAGHDHFYSDTLVNGVRIVRSGTDFKQLSYIEVRKKKKKRRSHLVGRWAIKVVREDITTAVPEDPQTRKWVDGVSSMLRSQLERPVGKTAVELDARFTSVRRRESNMGNFVTDAMREAYGADCCIISSGTLRGDQIYPAGLLTLRDIRNCLPFEDPTVVVSVRGEAIVQALENSVSLYPALEGRFPQVSGISFVFDPALPPFQRVISVSVAGQPVASDRRYLLATRDYMARGKDGYVSLVGDDVKLVVGPEEGLRIYEIVLEAFRSCLLLSEREEGEWCNGLSSGERQLFGVLAPKLEGRISTVDDDVN</sequence>
<keyword evidence="3" id="KW-0378">Hydrolase</keyword>
<evidence type="ECO:0000256" key="1">
    <source>
        <dbReference type="ARBA" id="ARBA00006654"/>
    </source>
</evidence>
<dbReference type="Pfam" id="PF02872">
    <property type="entry name" value="5_nucleotid_C"/>
    <property type="match status" value="1"/>
</dbReference>
<evidence type="ECO:0000256" key="2">
    <source>
        <dbReference type="ARBA" id="ARBA00022729"/>
    </source>
</evidence>
<feature type="domain" description="5'-Nucleotidase C-terminal" evidence="5">
    <location>
        <begin position="310"/>
        <end position="460"/>
    </location>
</feature>
<proteinExistence type="inferred from homology"/>
<evidence type="ECO:0000259" key="5">
    <source>
        <dbReference type="Pfam" id="PF02872"/>
    </source>
</evidence>
<dbReference type="CDD" id="cd07406">
    <property type="entry name" value="MPP_CG11883_N"/>
    <property type="match status" value="1"/>
</dbReference>
<evidence type="ECO:0000313" key="7">
    <source>
        <dbReference type="Proteomes" id="UP000774617"/>
    </source>
</evidence>
<dbReference type="Gene3D" id="3.90.780.10">
    <property type="entry name" value="5'-Nucleotidase, C-terminal domain"/>
    <property type="match status" value="1"/>
</dbReference>
<dbReference type="SUPFAM" id="SSF56300">
    <property type="entry name" value="Metallo-dependent phosphatases"/>
    <property type="match status" value="1"/>
</dbReference>
<dbReference type="PANTHER" id="PTHR11575">
    <property type="entry name" value="5'-NUCLEOTIDASE-RELATED"/>
    <property type="match status" value="1"/>
</dbReference>
<dbReference type="PRINTS" id="PR01607">
    <property type="entry name" value="APYRASEFAMLY"/>
</dbReference>
<dbReference type="EMBL" id="JAGTJR010000013">
    <property type="protein sequence ID" value="KAH7050046.1"/>
    <property type="molecule type" value="Genomic_DNA"/>
</dbReference>
<protein>
    <submittedName>
        <fullName evidence="6">5'-nucleotidase</fullName>
    </submittedName>
</protein>
<dbReference type="SUPFAM" id="SSF55816">
    <property type="entry name" value="5'-nucleotidase (syn. UDP-sugar hydrolase), C-terminal domain"/>
    <property type="match status" value="1"/>
</dbReference>
<dbReference type="Proteomes" id="UP000774617">
    <property type="component" value="Unassembled WGS sequence"/>
</dbReference>
<dbReference type="InterPro" id="IPR029052">
    <property type="entry name" value="Metallo-depent_PP-like"/>
</dbReference>
<reference evidence="6 7" key="1">
    <citation type="journal article" date="2021" name="Nat. Commun.">
        <title>Genetic determinants of endophytism in the Arabidopsis root mycobiome.</title>
        <authorList>
            <person name="Mesny F."/>
            <person name="Miyauchi S."/>
            <person name="Thiergart T."/>
            <person name="Pickel B."/>
            <person name="Atanasova L."/>
            <person name="Karlsson M."/>
            <person name="Huettel B."/>
            <person name="Barry K.W."/>
            <person name="Haridas S."/>
            <person name="Chen C."/>
            <person name="Bauer D."/>
            <person name="Andreopoulos W."/>
            <person name="Pangilinan J."/>
            <person name="LaButti K."/>
            <person name="Riley R."/>
            <person name="Lipzen A."/>
            <person name="Clum A."/>
            <person name="Drula E."/>
            <person name="Henrissat B."/>
            <person name="Kohler A."/>
            <person name="Grigoriev I.V."/>
            <person name="Martin F.M."/>
            <person name="Hacquard S."/>
        </authorList>
    </citation>
    <scope>NUCLEOTIDE SEQUENCE [LARGE SCALE GENOMIC DNA]</scope>
    <source>
        <strain evidence="6 7">MPI-SDFR-AT-0080</strain>
    </source>
</reference>
<dbReference type="InterPro" id="IPR008334">
    <property type="entry name" value="5'-Nucleotdase_C"/>
</dbReference>
<dbReference type="Gene3D" id="3.60.21.10">
    <property type="match status" value="1"/>
</dbReference>
<dbReference type="InterPro" id="IPR004843">
    <property type="entry name" value="Calcineurin-like_PHP"/>
</dbReference>
<gene>
    <name evidence="6" type="ORF">B0J12DRAFT_86571</name>
</gene>